<sequence length="200" mass="22879">MIEELDINAVEFIGNKPCVKNLKYECTGCRTTFNNFEGCSYHTKKRICIQLRSEIDETFKEERLLSFKELWLKLRDGIKDAKPRNTAKGEQSLYVLLDLPLHTSVKMLTFDQFLKSIFYCGVAGNLKLRFERHIAGAKRRHCKFIPLNDKDTMIIDSLTHGRQIVPASIDGLTSNESSALEYSVIMDLQHILTNTDSSGQ</sequence>
<name>A0AC35U6Z4_9BILA</name>
<protein>
    <submittedName>
        <fullName evidence="2">C2H2-type domain-containing protein</fullName>
    </submittedName>
</protein>
<evidence type="ECO:0000313" key="1">
    <source>
        <dbReference type="Proteomes" id="UP000095286"/>
    </source>
</evidence>
<dbReference type="WBParaSite" id="RSKR_0000781200.1">
    <property type="protein sequence ID" value="RSKR_0000781200.1"/>
    <property type="gene ID" value="RSKR_0000781200"/>
</dbReference>
<evidence type="ECO:0000313" key="2">
    <source>
        <dbReference type="WBParaSite" id="RSKR_0000781200.1"/>
    </source>
</evidence>
<proteinExistence type="predicted"/>
<dbReference type="Proteomes" id="UP000095286">
    <property type="component" value="Unplaced"/>
</dbReference>
<reference evidence="2" key="1">
    <citation type="submission" date="2016-11" db="UniProtKB">
        <authorList>
            <consortium name="WormBaseParasite"/>
        </authorList>
    </citation>
    <scope>IDENTIFICATION</scope>
    <source>
        <strain evidence="2">KR3021</strain>
    </source>
</reference>
<accession>A0AC35U6Z4</accession>
<organism evidence="1 2">
    <name type="scientific">Rhabditophanes sp. KR3021</name>
    <dbReference type="NCBI Taxonomy" id="114890"/>
    <lineage>
        <taxon>Eukaryota</taxon>
        <taxon>Metazoa</taxon>
        <taxon>Ecdysozoa</taxon>
        <taxon>Nematoda</taxon>
        <taxon>Chromadorea</taxon>
        <taxon>Rhabditida</taxon>
        <taxon>Tylenchina</taxon>
        <taxon>Panagrolaimomorpha</taxon>
        <taxon>Strongyloidoidea</taxon>
        <taxon>Alloionematidae</taxon>
        <taxon>Rhabditophanes</taxon>
    </lineage>
</organism>